<protein>
    <recommendedName>
        <fullName evidence="6">Immunoglobulin subtype domain-containing protein</fullName>
    </recommendedName>
</protein>
<keyword evidence="3" id="KW-0732">Signal</keyword>
<dbReference type="InterPro" id="IPR036179">
    <property type="entry name" value="Ig-like_dom_sf"/>
</dbReference>
<name>A0A6G1PE52_CHAAH</name>
<feature type="chain" id="PRO_5026241736" description="Immunoglobulin subtype domain-containing protein" evidence="3">
    <location>
        <begin position="18"/>
        <end position="227"/>
    </location>
</feature>
<evidence type="ECO:0000256" key="2">
    <source>
        <dbReference type="SAM" id="Phobius"/>
    </source>
</evidence>
<dbReference type="SUPFAM" id="SSF48726">
    <property type="entry name" value="Immunoglobulin"/>
    <property type="match status" value="1"/>
</dbReference>
<dbReference type="AlphaFoldDB" id="A0A6G1PE52"/>
<dbReference type="Proteomes" id="UP000503349">
    <property type="component" value="Chromosome 4"/>
</dbReference>
<feature type="signal peptide" evidence="3">
    <location>
        <begin position="1"/>
        <end position="17"/>
    </location>
</feature>
<sequence>MDLLWMILLVFLVCAEAQNVTEVKVELGQNISLNCSWNNSDTYWFTEINSQVRGSIGRSFTNDPSGSQYYVYTFRPKYSAFGNILLITNITAEDCRLYFCGRRINGSVQFVDTFSLVSDVPTTSPTNTTVGNDSSILLNELIKYSSFALNVFFLVLIGLVCLKKKKKKKKKDCTCQINEPPPVYDSPETVEPRQYEEIQLSPYRPPAAPPESIYYKAQLPRSTHPGR</sequence>
<evidence type="ECO:0008006" key="6">
    <source>
        <dbReference type="Google" id="ProtNLM"/>
    </source>
</evidence>
<feature type="region of interest" description="Disordered" evidence="1">
    <location>
        <begin position="199"/>
        <end position="227"/>
    </location>
</feature>
<accession>A0A6G1PE52</accession>
<dbReference type="InterPro" id="IPR013783">
    <property type="entry name" value="Ig-like_fold"/>
</dbReference>
<reference evidence="5" key="2">
    <citation type="submission" date="2019-02" db="EMBL/GenBank/DDBJ databases">
        <title>Opniocepnalus argus Var Kimnra genome.</title>
        <authorList>
            <person name="Zhou C."/>
            <person name="Xiao S."/>
        </authorList>
    </citation>
    <scope>NUCLEOTIDE SEQUENCE [LARGE SCALE GENOMIC DNA]</scope>
</reference>
<proteinExistence type="predicted"/>
<keyword evidence="2" id="KW-0812">Transmembrane</keyword>
<evidence type="ECO:0000256" key="1">
    <source>
        <dbReference type="SAM" id="MobiDB-lite"/>
    </source>
</evidence>
<evidence type="ECO:0000313" key="5">
    <source>
        <dbReference type="Proteomes" id="UP000503349"/>
    </source>
</evidence>
<keyword evidence="2" id="KW-0472">Membrane</keyword>
<evidence type="ECO:0000313" key="4">
    <source>
        <dbReference type="EMBL" id="KAF3688298.1"/>
    </source>
</evidence>
<gene>
    <name evidence="4" type="ORF">EXN66_Car003970</name>
</gene>
<keyword evidence="2" id="KW-1133">Transmembrane helix</keyword>
<feature type="transmembrane region" description="Helical" evidence="2">
    <location>
        <begin position="144"/>
        <end position="162"/>
    </location>
</feature>
<dbReference type="EMBL" id="CM015715">
    <property type="protein sequence ID" value="KAF3688298.1"/>
    <property type="molecule type" value="Genomic_DNA"/>
</dbReference>
<keyword evidence="5" id="KW-1185">Reference proteome</keyword>
<reference evidence="4 5" key="1">
    <citation type="submission" date="2019-02" db="EMBL/GenBank/DDBJ databases">
        <title>Opniocepnalus argus genome.</title>
        <authorList>
            <person name="Zhou C."/>
            <person name="Xiao S."/>
        </authorList>
    </citation>
    <scope>NUCLEOTIDE SEQUENCE [LARGE SCALE GENOMIC DNA]</scope>
    <source>
        <strain evidence="4">OARG1902GOOAL</strain>
        <tissue evidence="4">Muscle</tissue>
    </source>
</reference>
<organism evidence="4 5">
    <name type="scientific">Channa argus</name>
    <name type="common">Northern snakehead</name>
    <name type="synonym">Ophicephalus argus</name>
    <dbReference type="NCBI Taxonomy" id="215402"/>
    <lineage>
        <taxon>Eukaryota</taxon>
        <taxon>Metazoa</taxon>
        <taxon>Chordata</taxon>
        <taxon>Craniata</taxon>
        <taxon>Vertebrata</taxon>
        <taxon>Euteleostomi</taxon>
        <taxon>Actinopterygii</taxon>
        <taxon>Neopterygii</taxon>
        <taxon>Teleostei</taxon>
        <taxon>Neoteleostei</taxon>
        <taxon>Acanthomorphata</taxon>
        <taxon>Anabantaria</taxon>
        <taxon>Anabantiformes</taxon>
        <taxon>Channoidei</taxon>
        <taxon>Channidae</taxon>
        <taxon>Channa</taxon>
    </lineage>
</organism>
<dbReference type="Gene3D" id="2.60.40.10">
    <property type="entry name" value="Immunoglobulins"/>
    <property type="match status" value="1"/>
</dbReference>
<evidence type="ECO:0000256" key="3">
    <source>
        <dbReference type="SAM" id="SignalP"/>
    </source>
</evidence>